<evidence type="ECO:0000256" key="6">
    <source>
        <dbReference type="ARBA" id="ARBA00034617"/>
    </source>
</evidence>
<dbReference type="Pfam" id="PF00580">
    <property type="entry name" value="UvrD-helicase"/>
    <property type="match status" value="2"/>
</dbReference>
<dbReference type="Pfam" id="PF13361">
    <property type="entry name" value="UvrD_C"/>
    <property type="match status" value="1"/>
</dbReference>
<reference evidence="12" key="1">
    <citation type="journal article" date="2019" name="Int. J. Syst. Evol. Microbiol.">
        <title>The Global Catalogue of Microorganisms (GCM) 10K type strain sequencing project: providing services to taxonomists for standard genome sequencing and annotation.</title>
        <authorList>
            <consortium name="The Broad Institute Genomics Platform"/>
            <consortium name="The Broad Institute Genome Sequencing Center for Infectious Disease"/>
            <person name="Wu L."/>
            <person name="Ma J."/>
        </authorList>
    </citation>
    <scope>NUCLEOTIDE SEQUENCE [LARGE SCALE GENOMIC DNA]</scope>
    <source>
        <strain evidence="12">KCTC 42986</strain>
    </source>
</reference>
<accession>A0ABV7F766</accession>
<evidence type="ECO:0000256" key="5">
    <source>
        <dbReference type="ARBA" id="ARBA00023235"/>
    </source>
</evidence>
<gene>
    <name evidence="11" type="ORF">ACFOFO_23845</name>
</gene>
<evidence type="ECO:0000256" key="7">
    <source>
        <dbReference type="ARBA" id="ARBA00034808"/>
    </source>
</evidence>
<evidence type="ECO:0000256" key="4">
    <source>
        <dbReference type="ARBA" id="ARBA00022840"/>
    </source>
</evidence>
<dbReference type="InterPro" id="IPR000212">
    <property type="entry name" value="DNA_helicase_UvrD/REP"/>
</dbReference>
<evidence type="ECO:0000256" key="8">
    <source>
        <dbReference type="ARBA" id="ARBA00048988"/>
    </source>
</evidence>
<evidence type="ECO:0000256" key="3">
    <source>
        <dbReference type="ARBA" id="ARBA00022806"/>
    </source>
</evidence>
<keyword evidence="12" id="KW-1185">Reference proteome</keyword>
<keyword evidence="1" id="KW-0547">Nucleotide-binding</keyword>
<dbReference type="Gene3D" id="3.40.50.300">
    <property type="entry name" value="P-loop containing nucleotide triphosphate hydrolases"/>
    <property type="match status" value="2"/>
</dbReference>
<keyword evidence="5" id="KW-0413">Isomerase</keyword>
<dbReference type="SUPFAM" id="SSF52540">
    <property type="entry name" value="P-loop containing nucleoside triphosphate hydrolases"/>
    <property type="match status" value="1"/>
</dbReference>
<dbReference type="InterPro" id="IPR027417">
    <property type="entry name" value="P-loop_NTPase"/>
</dbReference>
<evidence type="ECO:0000256" key="2">
    <source>
        <dbReference type="ARBA" id="ARBA00022801"/>
    </source>
</evidence>
<dbReference type="CDD" id="cd17932">
    <property type="entry name" value="DEXQc_UvrD"/>
    <property type="match status" value="1"/>
</dbReference>
<dbReference type="EC" id="5.6.2.4" evidence="7"/>
<proteinExistence type="predicted"/>
<comment type="catalytic activity">
    <reaction evidence="6">
        <text>Couples ATP hydrolysis with the unwinding of duplex DNA by translocating in the 3'-5' direction.</text>
        <dbReference type="EC" id="5.6.2.4"/>
    </reaction>
</comment>
<organism evidence="11 12">
    <name type="scientific">Undibacterium arcticum</name>
    <dbReference type="NCBI Taxonomy" id="1762892"/>
    <lineage>
        <taxon>Bacteria</taxon>
        <taxon>Pseudomonadati</taxon>
        <taxon>Pseudomonadota</taxon>
        <taxon>Betaproteobacteria</taxon>
        <taxon>Burkholderiales</taxon>
        <taxon>Oxalobacteraceae</taxon>
        <taxon>Undibacterium</taxon>
    </lineage>
</organism>
<comment type="catalytic activity">
    <reaction evidence="8">
        <text>ATP + H2O = ADP + phosphate + H(+)</text>
        <dbReference type="Rhea" id="RHEA:13065"/>
        <dbReference type="ChEBI" id="CHEBI:15377"/>
        <dbReference type="ChEBI" id="CHEBI:15378"/>
        <dbReference type="ChEBI" id="CHEBI:30616"/>
        <dbReference type="ChEBI" id="CHEBI:43474"/>
        <dbReference type="ChEBI" id="CHEBI:456216"/>
        <dbReference type="EC" id="5.6.2.4"/>
    </reaction>
</comment>
<feature type="domain" description="UvrD-like helicase ATP-binding" evidence="9">
    <location>
        <begin position="185"/>
        <end position="255"/>
    </location>
</feature>
<name>A0ABV7F766_9BURK</name>
<dbReference type="RefSeq" id="WP_390333163.1">
    <property type="nucleotide sequence ID" value="NZ_JBHRTP010000092.1"/>
</dbReference>
<evidence type="ECO:0000256" key="1">
    <source>
        <dbReference type="ARBA" id="ARBA00022741"/>
    </source>
</evidence>
<comment type="caution">
    <text evidence="11">The sequence shown here is derived from an EMBL/GenBank/DDBJ whole genome shotgun (WGS) entry which is preliminary data.</text>
</comment>
<sequence>MPSVCVKVFYGEKLIKTIDRPVHNSGHISHVKYKSKLYILQDGTFIQLIPQEQGSNSPQKPISGLPAIAPSTGPDATTTDWDREQTGVIRAEVTARLLVDAGPGTGKTAVACARVAWLIDHAELEPNSIWLVSFTQTAVHELRSRIGSYLTNPNEAAGIRIATIDAHSWAIQSGFNHDVTMSGSYEDNIKKVIELIENHDGVFGYLSQVKHLLVDEAQDVVGARVQLMLELINALPREAGVTVLSDEAQGIYGFAEDQPAAAAANGTLPENIRRFMANDFTEMELLKIYRTGDPTLQKVFSSGRALLRNKTETEEKKLQGIRDLIQQANHGLLDAYGDDLKNLPDDLGNSFLLFRRRGEALQASGYLGMRPHRLRMSGLPPMIHAWICLMFWNWIDSEITESVFRERWLQKKIQCNVTVDEGWSILVRLVGESQTRISVRKLAQRLANGSPPIDLCMPDFGFEGPLIGTIHGAKGREADQVRLYMPAPSAFGQGINANNILAEARILFVGASRARKQLLVSKAATLAHPRRLMPSGRAYTPFPFSDKKSLARSMVEIGRINDIDAPGLSGKSFFSSSQDVTAAQARIAGMSGKITAATAKATGSEPNLMYGIGDPEAHDNPYAFLSRRVNHDMTDIAFKVNEIVHLNRCKIPNEIRYLKSFGARTLAVAPDDPIREMLHAPWRDSGFMLAPLVLGYGMVYFRY</sequence>
<keyword evidence="2" id="KW-0378">Hydrolase</keyword>
<dbReference type="PANTHER" id="PTHR11070">
    <property type="entry name" value="UVRD / RECB / PCRA DNA HELICASE FAMILY MEMBER"/>
    <property type="match status" value="1"/>
</dbReference>
<dbReference type="Proteomes" id="UP001595530">
    <property type="component" value="Unassembled WGS sequence"/>
</dbReference>
<dbReference type="InterPro" id="IPR014016">
    <property type="entry name" value="UvrD-like_ATP-bd"/>
</dbReference>
<dbReference type="EMBL" id="JBHRTP010000092">
    <property type="protein sequence ID" value="MFC3110948.1"/>
    <property type="molecule type" value="Genomic_DNA"/>
</dbReference>
<keyword evidence="3" id="KW-0347">Helicase</keyword>
<evidence type="ECO:0000313" key="12">
    <source>
        <dbReference type="Proteomes" id="UP001595530"/>
    </source>
</evidence>
<feature type="domain" description="UvrD-like helicase C-terminal" evidence="10">
    <location>
        <begin position="467"/>
        <end position="523"/>
    </location>
</feature>
<feature type="domain" description="UvrD-like helicase ATP-binding" evidence="9">
    <location>
        <begin position="82"/>
        <end position="167"/>
    </location>
</feature>
<evidence type="ECO:0000313" key="11">
    <source>
        <dbReference type="EMBL" id="MFC3110948.1"/>
    </source>
</evidence>
<dbReference type="InterPro" id="IPR014017">
    <property type="entry name" value="DNA_helicase_UvrD-like_C"/>
</dbReference>
<evidence type="ECO:0000259" key="10">
    <source>
        <dbReference type="Pfam" id="PF13361"/>
    </source>
</evidence>
<evidence type="ECO:0000259" key="9">
    <source>
        <dbReference type="Pfam" id="PF00580"/>
    </source>
</evidence>
<keyword evidence="4" id="KW-0067">ATP-binding</keyword>
<protein>
    <recommendedName>
        <fullName evidence="7">DNA 3'-5' helicase</fullName>
        <ecNumber evidence="7">5.6.2.4</ecNumber>
    </recommendedName>
</protein>